<gene>
    <name evidence="1" type="ORF">DIR46_00600</name>
</gene>
<reference evidence="1 2" key="1">
    <citation type="submission" date="2018-05" db="EMBL/GenBank/DDBJ databases">
        <title>Complete genome sequence of Massilia oculi sp. nov. CCUG 43427T (=DSM 26321T), the type strain of M. oculi, and comparison with genome sequences of other Massilia strains.</title>
        <authorList>
            <person name="Zhu B."/>
        </authorList>
    </citation>
    <scope>NUCLEOTIDE SEQUENCE [LARGE SCALE GENOMIC DNA]</scope>
    <source>
        <strain evidence="1 2">CCUG 43427</strain>
    </source>
</reference>
<dbReference type="RefSeq" id="WP_109343513.1">
    <property type="nucleotide sequence ID" value="NZ_CP029343.1"/>
</dbReference>
<dbReference type="AlphaFoldDB" id="A0A2S2DCM7"/>
<dbReference type="OrthoDB" id="8778548at2"/>
<organism evidence="1 2">
    <name type="scientific">Massilia oculi</name>
    <dbReference type="NCBI Taxonomy" id="945844"/>
    <lineage>
        <taxon>Bacteria</taxon>
        <taxon>Pseudomonadati</taxon>
        <taxon>Pseudomonadota</taxon>
        <taxon>Betaproteobacteria</taxon>
        <taxon>Burkholderiales</taxon>
        <taxon>Oxalobacteraceae</taxon>
        <taxon>Telluria group</taxon>
        <taxon>Massilia</taxon>
    </lineage>
</organism>
<dbReference type="EMBL" id="CP029343">
    <property type="protein sequence ID" value="AWL03105.1"/>
    <property type="molecule type" value="Genomic_DNA"/>
</dbReference>
<accession>A0A2S2DCM7</accession>
<dbReference type="Gene3D" id="2.10.260.10">
    <property type="match status" value="1"/>
</dbReference>
<dbReference type="KEGG" id="mtim:DIR46_00600"/>
<dbReference type="SUPFAM" id="SSF89447">
    <property type="entry name" value="AbrB/MazE/MraZ-like"/>
    <property type="match status" value="1"/>
</dbReference>
<dbReference type="Proteomes" id="UP000245820">
    <property type="component" value="Chromosome"/>
</dbReference>
<proteinExistence type="predicted"/>
<evidence type="ECO:0000313" key="1">
    <source>
        <dbReference type="EMBL" id="AWL03105.1"/>
    </source>
</evidence>
<keyword evidence="2" id="KW-1185">Reference proteome</keyword>
<protein>
    <submittedName>
        <fullName evidence="1">Uncharacterized protein</fullName>
    </submittedName>
</protein>
<name>A0A2S2DCM7_9BURK</name>
<sequence length="85" mass="9010">MKLRKIGNSQGTTFSREMLNKAGFQDGQELDVLVTMGEIKIVPTVVSGVTVSFTPAEAKALAAGKLDSRSGEAALTKVRRMIGAE</sequence>
<evidence type="ECO:0000313" key="2">
    <source>
        <dbReference type="Proteomes" id="UP000245820"/>
    </source>
</evidence>
<dbReference type="InterPro" id="IPR037914">
    <property type="entry name" value="SpoVT-AbrB_sf"/>
</dbReference>